<dbReference type="EMBL" id="JAUEPU010000027">
    <property type="protein sequence ID" value="KAK0492913.1"/>
    <property type="molecule type" value="Genomic_DNA"/>
</dbReference>
<comment type="caution">
    <text evidence="2">The sequence shown here is derived from an EMBL/GenBank/DDBJ whole genome shotgun (WGS) entry which is preliminary data.</text>
</comment>
<accession>A0AA39ULG6</accession>
<dbReference type="GO" id="GO:0005524">
    <property type="term" value="F:ATP binding"/>
    <property type="evidence" value="ECO:0007669"/>
    <property type="project" value="InterPro"/>
</dbReference>
<dbReference type="InterPro" id="IPR011009">
    <property type="entry name" value="Kinase-like_dom_sf"/>
</dbReference>
<keyword evidence="3" id="KW-1185">Reference proteome</keyword>
<dbReference type="AlphaFoldDB" id="A0AA39ULG6"/>
<evidence type="ECO:0000313" key="2">
    <source>
        <dbReference type="EMBL" id="KAK0492913.1"/>
    </source>
</evidence>
<name>A0AA39ULG6_9AGAR</name>
<dbReference type="InterPro" id="IPR000719">
    <property type="entry name" value="Prot_kinase_dom"/>
</dbReference>
<sequence>TDGEDFFYFQSTTRRSRGEDDTALAALSRQAILVPCSLHQISPPLVLTRAPQPLPDDCYVKVGRMLHFHPEDLDKSAVWPLMIKEAQVCEILMNHPHRNVTRYYGYVEKDGLMTGLYYKRYRQTLDDAVKKGAIPRSDIESSLDQIKEGIDHLHGLGLVHNNINPSNIMLDTDSTLVIIDFDSCRKPGESMLEGKYGTFPFSNEETTSTFENDFYGVEKTHEWMDKFYDEQVIG</sequence>
<protein>
    <submittedName>
        <fullName evidence="2">Kinase-like domain-containing protein</fullName>
    </submittedName>
</protein>
<keyword evidence="2" id="KW-0808">Transferase</keyword>
<gene>
    <name evidence="2" type="ORF">EDD18DRAFT_1078987</name>
</gene>
<dbReference type="Pfam" id="PF00069">
    <property type="entry name" value="Pkinase"/>
    <property type="match status" value="1"/>
</dbReference>
<dbReference type="Gene3D" id="1.10.510.10">
    <property type="entry name" value="Transferase(Phosphotransferase) domain 1"/>
    <property type="match status" value="1"/>
</dbReference>
<feature type="non-terminal residue" evidence="2">
    <location>
        <position position="1"/>
    </location>
</feature>
<feature type="domain" description="Protein kinase" evidence="1">
    <location>
        <begin position="9"/>
        <end position="234"/>
    </location>
</feature>
<dbReference type="Proteomes" id="UP001175228">
    <property type="component" value="Unassembled WGS sequence"/>
</dbReference>
<keyword evidence="2" id="KW-0418">Kinase</keyword>
<proteinExistence type="predicted"/>
<evidence type="ECO:0000259" key="1">
    <source>
        <dbReference type="PROSITE" id="PS50011"/>
    </source>
</evidence>
<reference evidence="2" key="1">
    <citation type="submission" date="2023-06" db="EMBL/GenBank/DDBJ databases">
        <authorList>
            <consortium name="Lawrence Berkeley National Laboratory"/>
            <person name="Ahrendt S."/>
            <person name="Sahu N."/>
            <person name="Indic B."/>
            <person name="Wong-Bajracharya J."/>
            <person name="Merenyi Z."/>
            <person name="Ke H.-M."/>
            <person name="Monk M."/>
            <person name="Kocsube S."/>
            <person name="Drula E."/>
            <person name="Lipzen A."/>
            <person name="Balint B."/>
            <person name="Henrissat B."/>
            <person name="Andreopoulos B."/>
            <person name="Martin F.M."/>
            <person name="Harder C.B."/>
            <person name="Rigling D."/>
            <person name="Ford K.L."/>
            <person name="Foster G.D."/>
            <person name="Pangilinan J."/>
            <person name="Papanicolaou A."/>
            <person name="Barry K."/>
            <person name="LaButti K."/>
            <person name="Viragh M."/>
            <person name="Koriabine M."/>
            <person name="Yan M."/>
            <person name="Riley R."/>
            <person name="Champramary S."/>
            <person name="Plett K.L."/>
            <person name="Tsai I.J."/>
            <person name="Slot J."/>
            <person name="Sipos G."/>
            <person name="Plett J."/>
            <person name="Nagy L.G."/>
            <person name="Grigoriev I.V."/>
        </authorList>
    </citation>
    <scope>NUCLEOTIDE SEQUENCE</scope>
    <source>
        <strain evidence="2">HWK02</strain>
    </source>
</reference>
<dbReference type="GO" id="GO:0004672">
    <property type="term" value="F:protein kinase activity"/>
    <property type="evidence" value="ECO:0007669"/>
    <property type="project" value="InterPro"/>
</dbReference>
<dbReference type="SUPFAM" id="SSF56112">
    <property type="entry name" value="Protein kinase-like (PK-like)"/>
    <property type="match status" value="1"/>
</dbReference>
<evidence type="ECO:0000313" key="3">
    <source>
        <dbReference type="Proteomes" id="UP001175228"/>
    </source>
</evidence>
<dbReference type="PROSITE" id="PS50011">
    <property type="entry name" value="PROTEIN_KINASE_DOM"/>
    <property type="match status" value="1"/>
</dbReference>
<dbReference type="PANTHER" id="PTHR24347">
    <property type="entry name" value="SERINE/THREONINE-PROTEIN KINASE"/>
    <property type="match status" value="1"/>
</dbReference>
<organism evidence="2 3">
    <name type="scientific">Armillaria luteobubalina</name>
    <dbReference type="NCBI Taxonomy" id="153913"/>
    <lineage>
        <taxon>Eukaryota</taxon>
        <taxon>Fungi</taxon>
        <taxon>Dikarya</taxon>
        <taxon>Basidiomycota</taxon>
        <taxon>Agaricomycotina</taxon>
        <taxon>Agaricomycetes</taxon>
        <taxon>Agaricomycetidae</taxon>
        <taxon>Agaricales</taxon>
        <taxon>Marasmiineae</taxon>
        <taxon>Physalacriaceae</taxon>
        <taxon>Armillaria</taxon>
    </lineage>
</organism>